<evidence type="ECO:0000256" key="9">
    <source>
        <dbReference type="ARBA" id="ARBA00022982"/>
    </source>
</evidence>
<dbReference type="PANTHER" id="PTHR12485">
    <property type="entry name" value="NADH-UBIQUINONE OXIDOREDUCTASE SUBUNIT B"/>
    <property type="match status" value="1"/>
</dbReference>
<dbReference type="InParanoid" id="A0A1X7VRS2"/>
<evidence type="ECO:0000256" key="14">
    <source>
        <dbReference type="ARBA" id="ARBA00033401"/>
    </source>
</evidence>
<dbReference type="OrthoDB" id="10063829at2759"/>
<keyword evidence="11" id="KW-0496">Mitochondrion</keyword>
<comment type="subcellular location">
    <subcellularLocation>
        <location evidence="2">Mitochondrion inner membrane</location>
        <topology evidence="2">Peripheral membrane protein</topology>
        <orientation evidence="2">Matrix side</orientation>
    </subcellularLocation>
</comment>
<evidence type="ECO:0000256" key="7">
    <source>
        <dbReference type="ARBA" id="ARBA00022660"/>
    </source>
</evidence>
<keyword evidence="7" id="KW-0679">Respiratory chain</keyword>
<evidence type="ECO:0000256" key="6">
    <source>
        <dbReference type="ARBA" id="ARBA00022448"/>
    </source>
</evidence>
<keyword evidence="12" id="KW-0472">Membrane</keyword>
<comment type="function">
    <text evidence="1">Accessory subunit of the mitochondrial membrane respiratory chain NADH dehydrogenase (Complex I), that is believed not to be involved in catalysis. Complex I functions in the transfer of electrons from NADH to the respiratory chain. The immediate electron acceptor for the enzyme is believed to be ubiquinone.</text>
</comment>
<feature type="region of interest" description="Disordered" evidence="15">
    <location>
        <begin position="71"/>
        <end position="105"/>
    </location>
</feature>
<dbReference type="GO" id="GO:0006120">
    <property type="term" value="P:mitochondrial electron transport, NADH to ubiquinone"/>
    <property type="evidence" value="ECO:0007669"/>
    <property type="project" value="TreeGrafter"/>
</dbReference>
<comment type="subunit">
    <text evidence="4">Complex I is composed of 45 different subunits.</text>
</comment>
<evidence type="ECO:0000256" key="2">
    <source>
        <dbReference type="ARBA" id="ARBA00004443"/>
    </source>
</evidence>
<proteinExistence type="inferred from homology"/>
<evidence type="ECO:0000256" key="1">
    <source>
        <dbReference type="ARBA" id="ARBA00003195"/>
    </source>
</evidence>
<dbReference type="InterPro" id="IPR009947">
    <property type="entry name" value="NDUA7"/>
</dbReference>
<evidence type="ECO:0000256" key="8">
    <source>
        <dbReference type="ARBA" id="ARBA00022792"/>
    </source>
</evidence>
<dbReference type="EnsemblMetazoa" id="Aqu2.1.43076_001">
    <property type="protein sequence ID" value="Aqu2.1.43076_001"/>
    <property type="gene ID" value="Aqu2.1.43076"/>
</dbReference>
<accession>A0A1X7VRS2</accession>
<dbReference type="GO" id="GO:0005743">
    <property type="term" value="C:mitochondrial inner membrane"/>
    <property type="evidence" value="ECO:0007669"/>
    <property type="project" value="UniProtKB-SubCell"/>
</dbReference>
<reference evidence="16" key="2">
    <citation type="submission" date="2017-05" db="UniProtKB">
        <authorList>
            <consortium name="EnsemblMetazoa"/>
        </authorList>
    </citation>
    <scope>IDENTIFICATION</scope>
</reference>
<dbReference type="PANTHER" id="PTHR12485:SF1">
    <property type="entry name" value="NADH DEHYDROGENASE [UBIQUINONE] 1 ALPHA SUBCOMPLEX SUBUNIT 7"/>
    <property type="match status" value="1"/>
</dbReference>
<evidence type="ECO:0000256" key="10">
    <source>
        <dbReference type="ARBA" id="ARBA00022990"/>
    </source>
</evidence>
<evidence type="ECO:0000256" key="11">
    <source>
        <dbReference type="ARBA" id="ARBA00023128"/>
    </source>
</evidence>
<sequence>MVARPPGTPGKIVSFIRDILVGRHIPASPWLRTTDRCATRSPPPPNLPGGEAHKLAFNYYYSRDRRRDVQPPIISSSSKLVADKSDIEAEASPLQMPPVPGKGHP</sequence>
<keyword evidence="9" id="KW-0249">Electron transport</keyword>
<dbReference type="KEGG" id="aqu:100635423"/>
<evidence type="ECO:0000313" key="16">
    <source>
        <dbReference type="EnsemblMetazoa" id="Aqu2.1.43076_001"/>
    </source>
</evidence>
<keyword evidence="6" id="KW-0813">Transport</keyword>
<dbReference type="AlphaFoldDB" id="A0A1X7VRS2"/>
<dbReference type="OMA" id="ANYYFTR"/>
<keyword evidence="10" id="KW-0007">Acetylation</keyword>
<reference evidence="17" key="1">
    <citation type="journal article" date="2010" name="Nature">
        <title>The Amphimedon queenslandica genome and the evolution of animal complexity.</title>
        <authorList>
            <person name="Srivastava M."/>
            <person name="Simakov O."/>
            <person name="Chapman J."/>
            <person name="Fahey B."/>
            <person name="Gauthier M.E."/>
            <person name="Mitros T."/>
            <person name="Richards G.S."/>
            <person name="Conaco C."/>
            <person name="Dacre M."/>
            <person name="Hellsten U."/>
            <person name="Larroux C."/>
            <person name="Putnam N.H."/>
            <person name="Stanke M."/>
            <person name="Adamska M."/>
            <person name="Darling A."/>
            <person name="Degnan S.M."/>
            <person name="Oakley T.H."/>
            <person name="Plachetzki D.C."/>
            <person name="Zhai Y."/>
            <person name="Adamski M."/>
            <person name="Calcino A."/>
            <person name="Cummins S.F."/>
            <person name="Goodstein D.M."/>
            <person name="Harris C."/>
            <person name="Jackson D.J."/>
            <person name="Leys S.P."/>
            <person name="Shu S."/>
            <person name="Woodcroft B.J."/>
            <person name="Vervoort M."/>
            <person name="Kosik K.S."/>
            <person name="Manning G."/>
            <person name="Degnan B.M."/>
            <person name="Rokhsar D.S."/>
        </authorList>
    </citation>
    <scope>NUCLEOTIDE SEQUENCE [LARGE SCALE GENOMIC DNA]</scope>
</reference>
<feature type="compositionally biased region" description="Pro residues" evidence="15">
    <location>
        <begin position="95"/>
        <end position="105"/>
    </location>
</feature>
<evidence type="ECO:0000256" key="15">
    <source>
        <dbReference type="SAM" id="MobiDB-lite"/>
    </source>
</evidence>
<dbReference type="Pfam" id="PF07347">
    <property type="entry name" value="CI-B14_5a"/>
    <property type="match status" value="1"/>
</dbReference>
<evidence type="ECO:0000256" key="5">
    <source>
        <dbReference type="ARBA" id="ARBA00016383"/>
    </source>
</evidence>
<protein>
    <recommendedName>
        <fullName evidence="5">NADH dehydrogenase [ubiquinone] 1 alpha subcomplex subunit 7</fullName>
    </recommendedName>
    <alternativeName>
        <fullName evidence="14">Complex I-B14.5a</fullName>
    </alternativeName>
    <alternativeName>
        <fullName evidence="13">NADH-ubiquinone oxidoreductase subunit B14.5a</fullName>
    </alternativeName>
</protein>
<dbReference type="EnsemblMetazoa" id="XM_003382901.3">
    <property type="protein sequence ID" value="XP_003382949.1"/>
    <property type="gene ID" value="LOC100635423"/>
</dbReference>
<evidence type="ECO:0000256" key="4">
    <source>
        <dbReference type="ARBA" id="ARBA00011533"/>
    </source>
</evidence>
<evidence type="ECO:0000313" key="17">
    <source>
        <dbReference type="Proteomes" id="UP000007879"/>
    </source>
</evidence>
<evidence type="ECO:0000256" key="13">
    <source>
        <dbReference type="ARBA" id="ARBA00030360"/>
    </source>
</evidence>
<keyword evidence="17" id="KW-1185">Reference proteome</keyword>
<gene>
    <name evidence="16" type="primary">100635423</name>
</gene>
<name>A0A1X7VRS2_AMPQE</name>
<evidence type="ECO:0000256" key="12">
    <source>
        <dbReference type="ARBA" id="ARBA00023136"/>
    </source>
</evidence>
<dbReference type="STRING" id="400682.A0A1X7VRS2"/>
<evidence type="ECO:0000256" key="3">
    <source>
        <dbReference type="ARBA" id="ARBA00005482"/>
    </source>
</evidence>
<dbReference type="Proteomes" id="UP000007879">
    <property type="component" value="Unassembled WGS sequence"/>
</dbReference>
<keyword evidence="8" id="KW-0999">Mitochondrion inner membrane</keyword>
<comment type="similarity">
    <text evidence="3">Belongs to the complex I NDUFA7 subunit family.</text>
</comment>
<organism evidence="16">
    <name type="scientific">Amphimedon queenslandica</name>
    <name type="common">Sponge</name>
    <dbReference type="NCBI Taxonomy" id="400682"/>
    <lineage>
        <taxon>Eukaryota</taxon>
        <taxon>Metazoa</taxon>
        <taxon>Porifera</taxon>
        <taxon>Demospongiae</taxon>
        <taxon>Heteroscleromorpha</taxon>
        <taxon>Haplosclerida</taxon>
        <taxon>Niphatidae</taxon>
        <taxon>Amphimedon</taxon>
    </lineage>
</organism>